<dbReference type="PROSITE" id="PS51257">
    <property type="entry name" value="PROKAR_LIPOPROTEIN"/>
    <property type="match status" value="1"/>
</dbReference>
<dbReference type="InterPro" id="IPR026004">
    <property type="entry name" value="Septum_form"/>
</dbReference>
<reference evidence="3 4" key="1">
    <citation type="submission" date="2019-01" db="EMBL/GenBank/DDBJ databases">
        <title>Nocardioides guangzhouensis sp. nov., an actinobacterium isolated from soil.</title>
        <authorList>
            <person name="Fu Y."/>
            <person name="Cai Y."/>
            <person name="Lin Z."/>
            <person name="Chen P."/>
        </authorList>
    </citation>
    <scope>NUCLEOTIDE SEQUENCE [LARGE SCALE GENOMIC DNA]</scope>
    <source>
        <strain evidence="3 4">130</strain>
    </source>
</reference>
<comment type="caution">
    <text evidence="3">The sequence shown here is derived from an EMBL/GenBank/DDBJ whole genome shotgun (WGS) entry which is preliminary data.</text>
</comment>
<proteinExistence type="predicted"/>
<evidence type="ECO:0000313" key="4">
    <source>
        <dbReference type="Proteomes" id="UP000295198"/>
    </source>
</evidence>
<dbReference type="Proteomes" id="UP000295198">
    <property type="component" value="Unassembled WGS sequence"/>
</dbReference>
<feature type="compositionally biased region" description="Low complexity" evidence="1">
    <location>
        <begin position="32"/>
        <end position="50"/>
    </location>
</feature>
<dbReference type="EMBL" id="SDKM01000014">
    <property type="protein sequence ID" value="RYP85913.1"/>
    <property type="molecule type" value="Genomic_DNA"/>
</dbReference>
<evidence type="ECO:0000313" key="3">
    <source>
        <dbReference type="EMBL" id="RYP85913.1"/>
    </source>
</evidence>
<protein>
    <recommendedName>
        <fullName evidence="2">Septum formation-related domain-containing protein</fullName>
    </recommendedName>
</protein>
<dbReference type="Pfam" id="PF13845">
    <property type="entry name" value="Septum_form"/>
    <property type="match status" value="1"/>
</dbReference>
<sequence length="276" mass="29664">MTRRLLDALLAAGLGVALLAGCQDDGGKPEADPSSSTAAPESTPTPATPARKPGNDRCYRLAYDDAVAPTTHRKPVPCSGEFTARTFHVGELDTLVDGHLVAVDSTRVREQLARTCPEKFAAYVGGDERARRLSMLSTVWFSPTVEQSDQGQSWFRCDVIAVESEGRLATLRGSLKGALDREDGLATYGICGTAEPGTKGFERVICAEKHSWQAVDTVDIPGTAHPTKAPAAVEEGCRDTARSRADDALSFDWGFELPTKAQWESGRHYALCWAPA</sequence>
<dbReference type="AlphaFoldDB" id="A0A4Q4ZD32"/>
<feature type="domain" description="Septum formation-related" evidence="2">
    <location>
        <begin position="136"/>
        <end position="272"/>
    </location>
</feature>
<accession>A0A4Q4ZD32</accession>
<name>A0A4Q4ZD32_9ACTN</name>
<keyword evidence="4" id="KW-1185">Reference proteome</keyword>
<gene>
    <name evidence="3" type="ORF">EKO23_11455</name>
</gene>
<evidence type="ECO:0000256" key="1">
    <source>
        <dbReference type="SAM" id="MobiDB-lite"/>
    </source>
</evidence>
<evidence type="ECO:0000259" key="2">
    <source>
        <dbReference type="Pfam" id="PF13845"/>
    </source>
</evidence>
<dbReference type="RefSeq" id="WP_134717323.1">
    <property type="nucleotide sequence ID" value="NZ_SDKM01000014.1"/>
</dbReference>
<feature type="region of interest" description="Disordered" evidence="1">
    <location>
        <begin position="24"/>
        <end position="55"/>
    </location>
</feature>
<dbReference type="OrthoDB" id="3381205at2"/>
<organism evidence="3 4">
    <name type="scientific">Nocardioides guangzhouensis</name>
    <dbReference type="NCBI Taxonomy" id="2497878"/>
    <lineage>
        <taxon>Bacteria</taxon>
        <taxon>Bacillati</taxon>
        <taxon>Actinomycetota</taxon>
        <taxon>Actinomycetes</taxon>
        <taxon>Propionibacteriales</taxon>
        <taxon>Nocardioidaceae</taxon>
        <taxon>Nocardioides</taxon>
    </lineage>
</organism>